<sequence>MEENRIYFNARFKSFDITRWNYENSVWFGWVERSRKMMRRSSMSRKIMKWICFTSKEASREKKVSRRWKIADREAEHFYTRNYNGHGRFISPRRVSEANYPYARVLRDSKCLSKELREEGNIEVLLHMDNHDVGLLKRCMAGHQEGGIKEKRSSIEIGHL</sequence>
<dbReference type="AlphaFoldDB" id="A0A9J5ZV11"/>
<name>A0A9J5ZV11_SOLCO</name>
<accession>A0A9J5ZV11</accession>
<protein>
    <submittedName>
        <fullName evidence="1">Uncharacterized protein</fullName>
    </submittedName>
</protein>
<comment type="caution">
    <text evidence="1">The sequence shown here is derived from an EMBL/GenBank/DDBJ whole genome shotgun (WGS) entry which is preliminary data.</text>
</comment>
<dbReference type="EMBL" id="JACXVP010000003">
    <property type="protein sequence ID" value="KAG5615820.1"/>
    <property type="molecule type" value="Genomic_DNA"/>
</dbReference>
<gene>
    <name evidence="1" type="ORF">H5410_015644</name>
</gene>
<organism evidence="1 2">
    <name type="scientific">Solanum commersonii</name>
    <name type="common">Commerson's wild potato</name>
    <name type="synonym">Commerson's nightshade</name>
    <dbReference type="NCBI Taxonomy" id="4109"/>
    <lineage>
        <taxon>Eukaryota</taxon>
        <taxon>Viridiplantae</taxon>
        <taxon>Streptophyta</taxon>
        <taxon>Embryophyta</taxon>
        <taxon>Tracheophyta</taxon>
        <taxon>Spermatophyta</taxon>
        <taxon>Magnoliopsida</taxon>
        <taxon>eudicotyledons</taxon>
        <taxon>Gunneridae</taxon>
        <taxon>Pentapetalae</taxon>
        <taxon>asterids</taxon>
        <taxon>lamiids</taxon>
        <taxon>Solanales</taxon>
        <taxon>Solanaceae</taxon>
        <taxon>Solanoideae</taxon>
        <taxon>Solaneae</taxon>
        <taxon>Solanum</taxon>
    </lineage>
</organism>
<reference evidence="1 2" key="1">
    <citation type="submission" date="2020-09" db="EMBL/GenBank/DDBJ databases">
        <title>De no assembly of potato wild relative species, Solanum commersonii.</title>
        <authorList>
            <person name="Cho K."/>
        </authorList>
    </citation>
    <scope>NUCLEOTIDE SEQUENCE [LARGE SCALE GENOMIC DNA]</scope>
    <source>
        <strain evidence="1">LZ3.2</strain>
        <tissue evidence="1">Leaf</tissue>
    </source>
</reference>
<keyword evidence="2" id="KW-1185">Reference proteome</keyword>
<proteinExistence type="predicted"/>
<evidence type="ECO:0000313" key="2">
    <source>
        <dbReference type="Proteomes" id="UP000824120"/>
    </source>
</evidence>
<dbReference type="Proteomes" id="UP000824120">
    <property type="component" value="Chromosome 3"/>
</dbReference>
<evidence type="ECO:0000313" key="1">
    <source>
        <dbReference type="EMBL" id="KAG5615820.1"/>
    </source>
</evidence>